<reference evidence="2 3" key="1">
    <citation type="journal article" date="2021" name="ISME Commun">
        <title>Automated analysis of genomic sequences facilitates high-throughput and comprehensive description of bacteria.</title>
        <authorList>
            <person name="Hitch T.C.A."/>
        </authorList>
    </citation>
    <scope>NUCLEOTIDE SEQUENCE [LARGE SCALE GENOMIC DNA]</scope>
    <source>
        <strain evidence="3">f_CCE</strain>
    </source>
</reference>
<name>A0ABT2UWA4_9FIRM</name>
<dbReference type="Gene3D" id="3.20.20.140">
    <property type="entry name" value="Metal-dependent hydrolases"/>
    <property type="match status" value="1"/>
</dbReference>
<sequence length="382" mass="41471">MDTLLIRNGTVVNAEDGTMVQADILAEGSRIRKAEPGICDRAVSEIDATGCYVTPGLVDHHTHIYPMASIGISGEAACFGSGVTTAVDAGSTGCGTYERYRPWIRASKLAVCPYIHVSTGGLSSLPEAMEDVDPHHMDAEGIRELFRRYGNELAGLKIRISRNIVGDLGLDPLKRAVEIAELTGVPLMVHITDPPAPIEEVLSVLRPGDIVTHMYQNTGPTILDRGAVSDAVKAAREKGILFEAADARAHFSFEVAEPAIGEGFYPDLLGTDITRLSMHLRPTAFNLAMQLSKYSCLGIPFGTLIHIAAWKNAVNLGLSDQIGSLRPGKQADIAVFRPCRRRNVFGDRPFSNKDAEFREGDLIYEPVLTVKVGEMVWRSVTF</sequence>
<dbReference type="Pfam" id="PF01979">
    <property type="entry name" value="Amidohydro_1"/>
    <property type="match status" value="1"/>
</dbReference>
<gene>
    <name evidence="2" type="ORF">OCV69_02660</name>
</gene>
<dbReference type="PANTHER" id="PTHR42717">
    <property type="entry name" value="DIHYDROOROTASE-RELATED"/>
    <property type="match status" value="1"/>
</dbReference>
<dbReference type="SUPFAM" id="SSF51338">
    <property type="entry name" value="Composite domain of metallo-dependent hydrolases"/>
    <property type="match status" value="1"/>
</dbReference>
<comment type="caution">
    <text evidence="2">The sequence shown here is derived from an EMBL/GenBank/DDBJ whole genome shotgun (WGS) entry which is preliminary data.</text>
</comment>
<dbReference type="InterPro" id="IPR032466">
    <property type="entry name" value="Metal_Hydrolase"/>
</dbReference>
<dbReference type="PANTHER" id="PTHR42717:SF1">
    <property type="entry name" value="IMIDAZOLONEPROPIONASE AND RELATED AMIDOHYDROLASES"/>
    <property type="match status" value="1"/>
</dbReference>
<dbReference type="Proteomes" id="UP001652395">
    <property type="component" value="Unassembled WGS sequence"/>
</dbReference>
<proteinExistence type="predicted"/>
<dbReference type="SUPFAM" id="SSF51556">
    <property type="entry name" value="Metallo-dependent hydrolases"/>
    <property type="match status" value="1"/>
</dbReference>
<dbReference type="Gene3D" id="2.30.40.10">
    <property type="entry name" value="Urease, subunit C, domain 1"/>
    <property type="match status" value="1"/>
</dbReference>
<dbReference type="RefSeq" id="WP_158357625.1">
    <property type="nucleotide sequence ID" value="NZ_JAOQJF010000004.1"/>
</dbReference>
<evidence type="ECO:0000313" key="3">
    <source>
        <dbReference type="Proteomes" id="UP001652395"/>
    </source>
</evidence>
<evidence type="ECO:0000259" key="1">
    <source>
        <dbReference type="Pfam" id="PF01979"/>
    </source>
</evidence>
<dbReference type="InterPro" id="IPR011059">
    <property type="entry name" value="Metal-dep_hydrolase_composite"/>
</dbReference>
<protein>
    <submittedName>
        <fullName evidence="2">Amidohydrolase family protein</fullName>
    </submittedName>
</protein>
<dbReference type="EMBL" id="JAOQJF010000004">
    <property type="protein sequence ID" value="MCU6798847.1"/>
    <property type="molecule type" value="Genomic_DNA"/>
</dbReference>
<evidence type="ECO:0000313" key="2">
    <source>
        <dbReference type="EMBL" id="MCU6798847.1"/>
    </source>
</evidence>
<dbReference type="InterPro" id="IPR020043">
    <property type="entry name" value="Deacetylase_Atu3266-like"/>
</dbReference>
<keyword evidence="3" id="KW-1185">Reference proteome</keyword>
<organism evidence="2 3">
    <name type="scientific">Alitiscatomonas aceti</name>
    <dbReference type="NCBI Taxonomy" id="2981724"/>
    <lineage>
        <taxon>Bacteria</taxon>
        <taxon>Bacillati</taxon>
        <taxon>Bacillota</taxon>
        <taxon>Clostridia</taxon>
        <taxon>Lachnospirales</taxon>
        <taxon>Lachnospiraceae</taxon>
        <taxon>Alitiscatomonas</taxon>
    </lineage>
</organism>
<accession>A0ABT2UWA4</accession>
<feature type="domain" description="Amidohydrolase-related" evidence="1">
    <location>
        <begin position="52"/>
        <end position="338"/>
    </location>
</feature>
<dbReference type="InterPro" id="IPR006680">
    <property type="entry name" value="Amidohydro-rel"/>
</dbReference>